<reference evidence="1 2" key="1">
    <citation type="journal article" date="2020" name="Cell">
        <title>Large-Scale Comparative Analyses of Tick Genomes Elucidate Their Genetic Diversity and Vector Capacities.</title>
        <authorList>
            <consortium name="Tick Genome and Microbiome Consortium (TIGMIC)"/>
            <person name="Jia N."/>
            <person name="Wang J."/>
            <person name="Shi W."/>
            <person name="Du L."/>
            <person name="Sun Y."/>
            <person name="Zhan W."/>
            <person name="Jiang J.F."/>
            <person name="Wang Q."/>
            <person name="Zhang B."/>
            <person name="Ji P."/>
            <person name="Bell-Sakyi L."/>
            <person name="Cui X.M."/>
            <person name="Yuan T.T."/>
            <person name="Jiang B.G."/>
            <person name="Yang W.F."/>
            <person name="Lam T.T."/>
            <person name="Chang Q.C."/>
            <person name="Ding S.J."/>
            <person name="Wang X.J."/>
            <person name="Zhu J.G."/>
            <person name="Ruan X.D."/>
            <person name="Zhao L."/>
            <person name="Wei J.T."/>
            <person name="Ye R.Z."/>
            <person name="Que T.C."/>
            <person name="Du C.H."/>
            <person name="Zhou Y.H."/>
            <person name="Cheng J.X."/>
            <person name="Dai P.F."/>
            <person name="Guo W.B."/>
            <person name="Han X.H."/>
            <person name="Huang E.J."/>
            <person name="Li L.F."/>
            <person name="Wei W."/>
            <person name="Gao Y.C."/>
            <person name="Liu J.Z."/>
            <person name="Shao H.Z."/>
            <person name="Wang X."/>
            <person name="Wang C.C."/>
            <person name="Yang T.C."/>
            <person name="Huo Q.B."/>
            <person name="Li W."/>
            <person name="Chen H.Y."/>
            <person name="Chen S.E."/>
            <person name="Zhou L.G."/>
            <person name="Ni X.B."/>
            <person name="Tian J.H."/>
            <person name="Sheng Y."/>
            <person name="Liu T."/>
            <person name="Pan Y.S."/>
            <person name="Xia L.Y."/>
            <person name="Li J."/>
            <person name="Zhao F."/>
            <person name="Cao W.C."/>
        </authorList>
    </citation>
    <scope>NUCLEOTIDE SEQUENCE [LARGE SCALE GENOMIC DNA]</scope>
    <source>
        <strain evidence="1">Iper-2018</strain>
    </source>
</reference>
<dbReference type="Proteomes" id="UP000805193">
    <property type="component" value="Unassembled WGS sequence"/>
</dbReference>
<accession>A0AC60PH52</accession>
<dbReference type="EMBL" id="JABSTQ010010584">
    <property type="protein sequence ID" value="KAG0419720.1"/>
    <property type="molecule type" value="Genomic_DNA"/>
</dbReference>
<keyword evidence="2" id="KW-1185">Reference proteome</keyword>
<gene>
    <name evidence="1" type="ORF">HPB47_003920</name>
</gene>
<feature type="non-terminal residue" evidence="1">
    <location>
        <position position="107"/>
    </location>
</feature>
<proteinExistence type="predicted"/>
<sequence length="107" mass="11867">MEDWQRAGHTCPQQTAFVVAYTRRQAGSVTACWTGTLFTTLADKEKSSSDQEHPDFVPTVLAHKAPAKRSSEARYTGATMHHLPYHLMGGIPQRQGVTPGPKYKLEL</sequence>
<name>A0AC60PH52_IXOPE</name>
<evidence type="ECO:0000313" key="1">
    <source>
        <dbReference type="EMBL" id="KAG0419720.1"/>
    </source>
</evidence>
<evidence type="ECO:0000313" key="2">
    <source>
        <dbReference type="Proteomes" id="UP000805193"/>
    </source>
</evidence>
<protein>
    <submittedName>
        <fullName evidence="1">Uncharacterized protein</fullName>
    </submittedName>
</protein>
<organism evidence="1 2">
    <name type="scientific">Ixodes persulcatus</name>
    <name type="common">Taiga tick</name>
    <dbReference type="NCBI Taxonomy" id="34615"/>
    <lineage>
        <taxon>Eukaryota</taxon>
        <taxon>Metazoa</taxon>
        <taxon>Ecdysozoa</taxon>
        <taxon>Arthropoda</taxon>
        <taxon>Chelicerata</taxon>
        <taxon>Arachnida</taxon>
        <taxon>Acari</taxon>
        <taxon>Parasitiformes</taxon>
        <taxon>Ixodida</taxon>
        <taxon>Ixodoidea</taxon>
        <taxon>Ixodidae</taxon>
        <taxon>Ixodinae</taxon>
        <taxon>Ixodes</taxon>
    </lineage>
</organism>
<comment type="caution">
    <text evidence="1">The sequence shown here is derived from an EMBL/GenBank/DDBJ whole genome shotgun (WGS) entry which is preliminary data.</text>
</comment>